<dbReference type="NCBIfam" id="TIGR00254">
    <property type="entry name" value="GGDEF"/>
    <property type="match status" value="1"/>
</dbReference>
<dbReference type="PANTHER" id="PTHR46663">
    <property type="entry name" value="DIGUANYLATE CYCLASE DGCT-RELATED"/>
    <property type="match status" value="1"/>
</dbReference>
<dbReference type="InterPro" id="IPR000160">
    <property type="entry name" value="GGDEF_dom"/>
</dbReference>
<dbReference type="Proteomes" id="UP001144110">
    <property type="component" value="Unassembled WGS sequence"/>
</dbReference>
<feature type="transmembrane region" description="Helical" evidence="1">
    <location>
        <begin position="20"/>
        <end position="47"/>
    </location>
</feature>
<evidence type="ECO:0000256" key="1">
    <source>
        <dbReference type="SAM" id="Phobius"/>
    </source>
</evidence>
<dbReference type="EMBL" id="JAPHEG010000004">
    <property type="protein sequence ID" value="MDF2953831.1"/>
    <property type="molecule type" value="Genomic_DNA"/>
</dbReference>
<dbReference type="InterPro" id="IPR043128">
    <property type="entry name" value="Rev_trsase/Diguanyl_cyclase"/>
</dbReference>
<dbReference type="SUPFAM" id="SSF55073">
    <property type="entry name" value="Nucleotide cyclase"/>
    <property type="match status" value="1"/>
</dbReference>
<dbReference type="Pfam" id="PF00990">
    <property type="entry name" value="GGDEF"/>
    <property type="match status" value="1"/>
</dbReference>
<dbReference type="CDD" id="cd01949">
    <property type="entry name" value="GGDEF"/>
    <property type="match status" value="1"/>
</dbReference>
<dbReference type="InterPro" id="IPR029787">
    <property type="entry name" value="Nucleotide_cyclase"/>
</dbReference>
<proteinExistence type="predicted"/>
<dbReference type="FunFam" id="3.30.70.270:FF:000001">
    <property type="entry name" value="Diguanylate cyclase domain protein"/>
    <property type="match status" value="1"/>
</dbReference>
<name>A0AAE3TEU9_9BACT</name>
<keyword evidence="1" id="KW-0472">Membrane</keyword>
<dbReference type="AlphaFoldDB" id="A0AAE3TEU9"/>
<accession>A0AAE3TEU9</accession>
<feature type="transmembrane region" description="Helical" evidence="1">
    <location>
        <begin position="159"/>
        <end position="183"/>
    </location>
</feature>
<evidence type="ECO:0000313" key="4">
    <source>
        <dbReference type="Proteomes" id="UP001144110"/>
    </source>
</evidence>
<dbReference type="GO" id="GO:0003824">
    <property type="term" value="F:catalytic activity"/>
    <property type="evidence" value="ECO:0007669"/>
    <property type="project" value="UniProtKB-ARBA"/>
</dbReference>
<dbReference type="InterPro" id="IPR052163">
    <property type="entry name" value="DGC-Regulatory_Protein"/>
</dbReference>
<dbReference type="Gene3D" id="3.30.70.270">
    <property type="match status" value="1"/>
</dbReference>
<evidence type="ECO:0000259" key="2">
    <source>
        <dbReference type="PROSITE" id="PS50887"/>
    </source>
</evidence>
<feature type="domain" description="GGDEF" evidence="2">
    <location>
        <begin position="428"/>
        <end position="561"/>
    </location>
</feature>
<sequence>MFEKFRNKIYPFVNWFLNLSLYWKVGFIIGSCFFINLFLAFYFYYLFNHTVKLYKEIPYYYEILTDKALAYSQERELFFKFKKELDTIIKELESAKEKYPQIQPQIGKLKKLISESSSSPSNLKIKDINQQFLILNKFFVTKRVDIENRLLKYKKLSKYFQFILLLTMLVFLAWGTWAFYYMVKKPLDKILERLDFLAEEKEHKELNFSQVCLMEYTSRDEIGKITTKLNQILNEYNSLRVFKHTIENDETPDLVYERLGCYLKNALNINYFIIYQVSNSQNTMTPVYVSAPKLEPTSEIMFDADKCRAKRTGEIVSSVIFPNICKIFPLKDNYEYYCIPMNSGGKCIGVVAIYIPKEDLIKNSEGIKESIKKAKLFINEATPVIEAKRYAEALKEQTFRDALTGLYNRHFLEATLENLVAQILRRESVLGILMCDLDFFKSVNDRYGHDVGDLVLKETARILSSNVRKSDMVIRFGGEEFLVLLIDVKEGESVKVGEKLRFLIESHEFKIPQGSIRKTISIGVSEFPIDTQAIWEAIKFADVALYKAKEFGRNKVVRFKREFWKEENY</sequence>
<protein>
    <submittedName>
        <fullName evidence="3">GGDEF domain</fullName>
    </submittedName>
</protein>
<dbReference type="PANTHER" id="PTHR46663:SF2">
    <property type="entry name" value="GGDEF DOMAIN-CONTAINING PROTEIN"/>
    <property type="match status" value="1"/>
</dbReference>
<gene>
    <name evidence="3" type="ORF">OD816_001076</name>
</gene>
<comment type="caution">
    <text evidence="3">The sequence shown here is derived from an EMBL/GenBank/DDBJ whole genome shotgun (WGS) entry which is preliminary data.</text>
</comment>
<organism evidence="3 4">
    <name type="scientific">Candidatus Thermodesulfobacterium syntrophicum</name>
    <dbReference type="NCBI Taxonomy" id="3060442"/>
    <lineage>
        <taxon>Bacteria</taxon>
        <taxon>Pseudomonadati</taxon>
        <taxon>Thermodesulfobacteriota</taxon>
        <taxon>Thermodesulfobacteria</taxon>
        <taxon>Thermodesulfobacteriales</taxon>
        <taxon>Thermodesulfobacteriaceae</taxon>
        <taxon>Thermodesulfobacterium</taxon>
    </lineage>
</organism>
<dbReference type="SMART" id="SM00267">
    <property type="entry name" value="GGDEF"/>
    <property type="match status" value="1"/>
</dbReference>
<evidence type="ECO:0000313" key="3">
    <source>
        <dbReference type="EMBL" id="MDF2953831.1"/>
    </source>
</evidence>
<reference evidence="3" key="1">
    <citation type="submission" date="2022-11" db="EMBL/GenBank/DDBJ databases">
        <title>Candidatus Alkanophaga archaea from heated hydrothermal vent sediment oxidize petroleum alkanes.</title>
        <authorList>
            <person name="Zehnle H."/>
            <person name="Laso-Perez R."/>
            <person name="Lipp J."/>
            <person name="Teske A."/>
            <person name="Wegener G."/>
        </authorList>
    </citation>
    <scope>NUCLEOTIDE SEQUENCE</scope>
    <source>
        <strain evidence="3">MCA70</strain>
    </source>
</reference>
<keyword evidence="1" id="KW-0812">Transmembrane</keyword>
<keyword evidence="1" id="KW-1133">Transmembrane helix</keyword>
<dbReference type="PROSITE" id="PS50887">
    <property type="entry name" value="GGDEF"/>
    <property type="match status" value="1"/>
</dbReference>